<dbReference type="GO" id="GO:0042157">
    <property type="term" value="P:lipoprotein metabolic process"/>
    <property type="evidence" value="ECO:0007669"/>
    <property type="project" value="InterPro"/>
</dbReference>
<reference evidence="3" key="3">
    <citation type="submission" date="2025-09" db="UniProtKB">
        <authorList>
            <consortium name="Ensembl"/>
        </authorList>
    </citation>
    <scope>IDENTIFICATION</scope>
</reference>
<dbReference type="STRING" id="30522.A0A4W2DL04"/>
<keyword evidence="2" id="KW-0175">Coiled coil</keyword>
<dbReference type="Proteomes" id="UP000314981">
    <property type="component" value="Chromosome 5"/>
</dbReference>
<protein>
    <recommendedName>
        <fullName evidence="5">Apolipoprotein L3</fullName>
    </recommendedName>
</protein>
<evidence type="ECO:0000256" key="1">
    <source>
        <dbReference type="ARBA" id="ARBA00010090"/>
    </source>
</evidence>
<dbReference type="OMA" id="VEDITEC"/>
<reference evidence="3" key="2">
    <citation type="submission" date="2025-08" db="UniProtKB">
        <authorList>
            <consortium name="Ensembl"/>
        </authorList>
    </citation>
    <scope>IDENTIFICATION</scope>
</reference>
<dbReference type="AlphaFoldDB" id="A0A4W2DL04"/>
<evidence type="ECO:0008006" key="5">
    <source>
        <dbReference type="Google" id="ProtNLM"/>
    </source>
</evidence>
<accession>A0A4W2DL04</accession>
<dbReference type="GO" id="GO:0006869">
    <property type="term" value="P:lipid transport"/>
    <property type="evidence" value="ECO:0007669"/>
    <property type="project" value="InterPro"/>
</dbReference>
<dbReference type="GO" id="GO:0008289">
    <property type="term" value="F:lipid binding"/>
    <property type="evidence" value="ECO:0007669"/>
    <property type="project" value="InterPro"/>
</dbReference>
<dbReference type="PANTHER" id="PTHR14096">
    <property type="entry name" value="APOLIPOPROTEIN L"/>
    <property type="match status" value="1"/>
</dbReference>
<keyword evidence="4" id="KW-1185">Reference proteome</keyword>
<evidence type="ECO:0000313" key="3">
    <source>
        <dbReference type="Ensembl" id="ENSBIXP00000024789.1"/>
    </source>
</evidence>
<dbReference type="GO" id="GO:0005576">
    <property type="term" value="C:extracellular region"/>
    <property type="evidence" value="ECO:0007669"/>
    <property type="project" value="InterPro"/>
</dbReference>
<dbReference type="GO" id="GO:0016020">
    <property type="term" value="C:membrane"/>
    <property type="evidence" value="ECO:0007669"/>
    <property type="project" value="TreeGrafter"/>
</dbReference>
<dbReference type="Ensembl" id="ENSBIXT00000041137.1">
    <property type="protein sequence ID" value="ENSBIXP00000024789.1"/>
    <property type="gene ID" value="ENSBIXG00000026934.1"/>
</dbReference>
<sequence>MPSSHLILCHPLLLLPSIPPSIRVFSNASTLPMRWPKYWSFSFSIISSKEIPGLISFRMDWLDLLAVQGTLKSLLQHHSLKASILRRSAFFTVQLSHPYMTTGKTIALTRRYFVGKVMSLLLNMLSRLVITFLPRTKCLLISWLQSPSAVILEPRKIKSDTVSTVSPSISHEVHHTIVYSNLQFLFFCLESQSFFEDVLEYFQGSVRWEQLQFLLTEDKPWENFVTEADLSREEADVLYECLIKLQTDLAGEDQDRLQKYQQEKERFLKEFPQVKEELKESIRKLHELADNVDKVHSDCTISNVVASSTGIASGTLSILGLVLAPFTAGLSLGLSAAGIGLGAAAAVTGLSTMVVENVHMSSAESQASLLDIAKIISYVYDLYQVKVFGSHIRAIRVARGNPQLVATAQRYITTGRISLRSARQVRRHFRGTALAMTRAARVRRGVLSGLFMGLDVYSLVKDAQDVQEGAKTALAENMRQKARELEKKLEELTWIYESLQ</sequence>
<evidence type="ECO:0000256" key="2">
    <source>
        <dbReference type="SAM" id="Coils"/>
    </source>
</evidence>
<comment type="similarity">
    <text evidence="1">Belongs to the apolipoprotein L family.</text>
</comment>
<proteinExistence type="inferred from homology"/>
<dbReference type="Pfam" id="PF05461">
    <property type="entry name" value="ApoL"/>
    <property type="match status" value="1"/>
</dbReference>
<evidence type="ECO:0000313" key="4">
    <source>
        <dbReference type="Proteomes" id="UP000314981"/>
    </source>
</evidence>
<reference evidence="3 4" key="1">
    <citation type="submission" date="2018-11" db="EMBL/GenBank/DDBJ databases">
        <title>Haplotype-resolved cattle genomes.</title>
        <authorList>
            <person name="Low W.Y."/>
            <person name="Tearle R."/>
            <person name="Bickhart D.M."/>
            <person name="Rosen B.D."/>
            <person name="Koren S."/>
            <person name="Rhie A."/>
            <person name="Hiendleder S."/>
            <person name="Phillippy A.M."/>
            <person name="Smith T.P.L."/>
            <person name="Williams J.L."/>
        </authorList>
    </citation>
    <scope>NUCLEOTIDE SEQUENCE [LARGE SCALE GENOMIC DNA]</scope>
</reference>
<dbReference type="PANTHER" id="PTHR14096:SF27">
    <property type="entry name" value="APOLIPOPROTEIN L2"/>
    <property type="match status" value="1"/>
</dbReference>
<name>A0A4W2DL04_BOBOX</name>
<dbReference type="InterPro" id="IPR008405">
    <property type="entry name" value="ApoL"/>
</dbReference>
<feature type="coiled-coil region" evidence="2">
    <location>
        <begin position="250"/>
        <end position="295"/>
    </location>
</feature>
<organism evidence="3 4">
    <name type="scientific">Bos indicus x Bos taurus</name>
    <name type="common">Hybrid cattle</name>
    <dbReference type="NCBI Taxonomy" id="30522"/>
    <lineage>
        <taxon>Eukaryota</taxon>
        <taxon>Metazoa</taxon>
        <taxon>Chordata</taxon>
        <taxon>Craniata</taxon>
        <taxon>Vertebrata</taxon>
        <taxon>Euteleostomi</taxon>
        <taxon>Mammalia</taxon>
        <taxon>Eutheria</taxon>
        <taxon>Laurasiatheria</taxon>
        <taxon>Artiodactyla</taxon>
        <taxon>Ruminantia</taxon>
        <taxon>Pecora</taxon>
        <taxon>Bovidae</taxon>
        <taxon>Bovinae</taxon>
        <taxon>Bos</taxon>
    </lineage>
</organism>